<protein>
    <submittedName>
        <fullName evidence="1">Uncharacterized protein</fullName>
    </submittedName>
</protein>
<sequence length="120" mass="13754">MSQERLNGLGILSIDKELVTQLDYGDLISTFAVKVREDKFSKNKFRVDHWSKFSEAVEHGNLIPLYRSIPSGHLTPETAYRCLVKEDEIDAPSFLFESVEPGLQQVSQRTIYESNFKNKS</sequence>
<accession>A0ACC0M5L0</accession>
<organism evidence="1 2">
    <name type="scientific">Rhododendron molle</name>
    <name type="common">Chinese azalea</name>
    <name type="synonym">Azalea mollis</name>
    <dbReference type="NCBI Taxonomy" id="49168"/>
    <lineage>
        <taxon>Eukaryota</taxon>
        <taxon>Viridiplantae</taxon>
        <taxon>Streptophyta</taxon>
        <taxon>Embryophyta</taxon>
        <taxon>Tracheophyta</taxon>
        <taxon>Spermatophyta</taxon>
        <taxon>Magnoliopsida</taxon>
        <taxon>eudicotyledons</taxon>
        <taxon>Gunneridae</taxon>
        <taxon>Pentapetalae</taxon>
        <taxon>asterids</taxon>
        <taxon>Ericales</taxon>
        <taxon>Ericaceae</taxon>
        <taxon>Ericoideae</taxon>
        <taxon>Rhodoreae</taxon>
        <taxon>Rhododendron</taxon>
    </lineage>
</organism>
<evidence type="ECO:0000313" key="2">
    <source>
        <dbReference type="Proteomes" id="UP001062846"/>
    </source>
</evidence>
<dbReference type="EMBL" id="CM046397">
    <property type="protein sequence ID" value="KAI8536260.1"/>
    <property type="molecule type" value="Genomic_DNA"/>
</dbReference>
<evidence type="ECO:0000313" key="1">
    <source>
        <dbReference type="EMBL" id="KAI8536260.1"/>
    </source>
</evidence>
<gene>
    <name evidence="1" type="ORF">RHMOL_Rhmol10G0242900</name>
</gene>
<reference evidence="1" key="1">
    <citation type="submission" date="2022-02" db="EMBL/GenBank/DDBJ databases">
        <title>Plant Genome Project.</title>
        <authorList>
            <person name="Zhang R.-G."/>
        </authorList>
    </citation>
    <scope>NUCLEOTIDE SEQUENCE</scope>
    <source>
        <strain evidence="1">AT1</strain>
    </source>
</reference>
<name>A0ACC0M5L0_RHOML</name>
<proteinExistence type="predicted"/>
<keyword evidence="2" id="KW-1185">Reference proteome</keyword>
<dbReference type="Proteomes" id="UP001062846">
    <property type="component" value="Chromosome 10"/>
</dbReference>
<comment type="caution">
    <text evidence="1">The sequence shown here is derived from an EMBL/GenBank/DDBJ whole genome shotgun (WGS) entry which is preliminary data.</text>
</comment>